<dbReference type="Proteomes" id="UP000603200">
    <property type="component" value="Unassembled WGS sequence"/>
</dbReference>
<gene>
    <name evidence="1" type="ORF">Ahu01nite_056290</name>
</gene>
<reference evidence="1 2" key="1">
    <citation type="submission" date="2021-01" db="EMBL/GenBank/DDBJ databases">
        <title>Whole genome shotgun sequence of Actinoplanes humidus NBRC 14915.</title>
        <authorList>
            <person name="Komaki H."/>
            <person name="Tamura T."/>
        </authorList>
    </citation>
    <scope>NUCLEOTIDE SEQUENCE [LARGE SCALE GENOMIC DNA]</scope>
    <source>
        <strain evidence="1 2">NBRC 14915</strain>
    </source>
</reference>
<name>A0ABQ3ZVH9_9ACTN</name>
<sequence length="54" mass="5595">MNQMSKTSLVAFGDEVGKWLPVFVALGGVGVLPKGWKKVAGAAALLLALRGVLE</sequence>
<organism evidence="1 2">
    <name type="scientific">Winogradskya humida</name>
    <dbReference type="NCBI Taxonomy" id="113566"/>
    <lineage>
        <taxon>Bacteria</taxon>
        <taxon>Bacillati</taxon>
        <taxon>Actinomycetota</taxon>
        <taxon>Actinomycetes</taxon>
        <taxon>Micromonosporales</taxon>
        <taxon>Micromonosporaceae</taxon>
        <taxon>Winogradskya</taxon>
    </lineage>
</organism>
<comment type="caution">
    <text evidence="1">The sequence shown here is derived from an EMBL/GenBank/DDBJ whole genome shotgun (WGS) entry which is preliminary data.</text>
</comment>
<evidence type="ECO:0000313" key="2">
    <source>
        <dbReference type="Proteomes" id="UP000603200"/>
    </source>
</evidence>
<evidence type="ECO:0008006" key="3">
    <source>
        <dbReference type="Google" id="ProtNLM"/>
    </source>
</evidence>
<evidence type="ECO:0000313" key="1">
    <source>
        <dbReference type="EMBL" id="GIE22527.1"/>
    </source>
</evidence>
<accession>A0ABQ3ZVH9</accession>
<dbReference type="EMBL" id="BOMN01000079">
    <property type="protein sequence ID" value="GIE22527.1"/>
    <property type="molecule type" value="Genomic_DNA"/>
</dbReference>
<keyword evidence="2" id="KW-1185">Reference proteome</keyword>
<proteinExistence type="predicted"/>
<protein>
    <recommendedName>
        <fullName evidence="3">DoxX-like protein</fullName>
    </recommendedName>
</protein>